<protein>
    <recommendedName>
        <fullName evidence="3">Haem-binding uptake Tiki superfamily ChaN domain-containing protein</fullName>
    </recommendedName>
</protein>
<reference evidence="1 2" key="1">
    <citation type="submission" date="2019-02" db="EMBL/GenBank/DDBJ databases">
        <title>Deep-cultivation of Planctomycetes and their phenomic and genomic characterization uncovers novel biology.</title>
        <authorList>
            <person name="Wiegand S."/>
            <person name="Jogler M."/>
            <person name="Boedeker C."/>
            <person name="Pinto D."/>
            <person name="Vollmers J."/>
            <person name="Rivas-Marin E."/>
            <person name="Kohn T."/>
            <person name="Peeters S.H."/>
            <person name="Heuer A."/>
            <person name="Rast P."/>
            <person name="Oberbeckmann S."/>
            <person name="Bunk B."/>
            <person name="Jeske O."/>
            <person name="Meyerdierks A."/>
            <person name="Storesund J.E."/>
            <person name="Kallscheuer N."/>
            <person name="Luecker S."/>
            <person name="Lage O.M."/>
            <person name="Pohl T."/>
            <person name="Merkel B.J."/>
            <person name="Hornburger P."/>
            <person name="Mueller R.-W."/>
            <person name="Bruemmer F."/>
            <person name="Labrenz M."/>
            <person name="Spormann A.M."/>
            <person name="Op den Camp H."/>
            <person name="Overmann J."/>
            <person name="Amann R."/>
            <person name="Jetten M.S.M."/>
            <person name="Mascher T."/>
            <person name="Medema M.H."/>
            <person name="Devos D.P."/>
            <person name="Kaster A.-K."/>
            <person name="Ovreas L."/>
            <person name="Rohde M."/>
            <person name="Galperin M.Y."/>
            <person name="Jogler C."/>
        </authorList>
    </citation>
    <scope>NUCLEOTIDE SEQUENCE [LARGE SCALE GENOMIC DNA]</scope>
    <source>
        <strain evidence="1 2">Pan161</strain>
    </source>
</reference>
<proteinExistence type="predicted"/>
<evidence type="ECO:0000313" key="1">
    <source>
        <dbReference type="EMBL" id="QDT94150.1"/>
    </source>
</evidence>
<evidence type="ECO:0000313" key="2">
    <source>
        <dbReference type="Proteomes" id="UP000316855"/>
    </source>
</evidence>
<dbReference type="OrthoDB" id="272889at2"/>
<dbReference type="RefSeq" id="WP_145232078.1">
    <property type="nucleotide sequence ID" value="NZ_CP036343.1"/>
</dbReference>
<dbReference type="AlphaFoldDB" id="A0A517VML1"/>
<evidence type="ECO:0008006" key="3">
    <source>
        <dbReference type="Google" id="ProtNLM"/>
    </source>
</evidence>
<dbReference type="Proteomes" id="UP000316855">
    <property type="component" value="Chromosome"/>
</dbReference>
<sequence>MSRLFPLIFLLLPLQTHAEPTKIIHILNWHYVSRDDFAADLRTEIGKSQSDDQIDKEYLSFLDDVKAIQKEQAELLRRLIKKHDLNAVYVEGLTEKNHKGALKFINTMKNYEATRQPSDDPIDRLVKAQHHLNLLEAGAAARLVMTGELKTLLPAEDSKAMEAANPVQADGSVVIDKKADEAREDAIVKNLMKADGVVVIILGGGHDLSDNIKRAESNCKYERVAVPKYRGVME</sequence>
<keyword evidence="2" id="KW-1185">Reference proteome</keyword>
<dbReference type="KEGG" id="gax:Pan161_58430"/>
<name>A0A517VML1_9PLAN</name>
<dbReference type="EMBL" id="CP036343">
    <property type="protein sequence ID" value="QDT94150.1"/>
    <property type="molecule type" value="Genomic_DNA"/>
</dbReference>
<organism evidence="1 2">
    <name type="scientific">Gimesia algae</name>
    <dbReference type="NCBI Taxonomy" id="2527971"/>
    <lineage>
        <taxon>Bacteria</taxon>
        <taxon>Pseudomonadati</taxon>
        <taxon>Planctomycetota</taxon>
        <taxon>Planctomycetia</taxon>
        <taxon>Planctomycetales</taxon>
        <taxon>Planctomycetaceae</taxon>
        <taxon>Gimesia</taxon>
    </lineage>
</organism>
<accession>A0A517VML1</accession>
<gene>
    <name evidence="1" type="ORF">Pan161_58430</name>
</gene>